<dbReference type="UniPathway" id="UPA00845"/>
<evidence type="ECO:0000256" key="2">
    <source>
        <dbReference type="ARBA" id="ARBA00006351"/>
    </source>
</evidence>
<feature type="chain" id="PRO_5002978272" description="Hexosyltransferase" evidence="5">
    <location>
        <begin position="18"/>
        <end position="113"/>
    </location>
</feature>
<evidence type="ECO:0000313" key="7">
    <source>
        <dbReference type="Proteomes" id="UP000000763"/>
    </source>
</evidence>
<sequence>MLLISVVLTIYLTKGICSSFLQNEHRLLWKLGTLPAGLVTFWNQTFPLDHKWHLLGLGYKPNVNQKDIEGAAVIHYNGNRKPWLEIAMAKYRKYWSKYVNFDNVFIRQCNIHP</sequence>
<evidence type="ECO:0000256" key="4">
    <source>
        <dbReference type="RuleBase" id="RU362027"/>
    </source>
</evidence>
<dbReference type="AlphaFoldDB" id="C7J612"/>
<keyword evidence="3 4" id="KW-0808">Transferase</keyword>
<evidence type="ECO:0000256" key="3">
    <source>
        <dbReference type="ARBA" id="ARBA00022676"/>
    </source>
</evidence>
<keyword evidence="3 4" id="KW-0328">Glycosyltransferase</keyword>
<comment type="pathway">
    <text evidence="1 4">Glycan metabolism; pectin biosynthesis.</text>
</comment>
<dbReference type="KEGG" id="dosa:Os08g0496200"/>
<comment type="similarity">
    <text evidence="2 4">Belongs to the glycosyltransferase 8 family.</text>
</comment>
<dbReference type="GO" id="GO:0047262">
    <property type="term" value="F:polygalacturonate 4-alpha-galacturonosyltransferase activity"/>
    <property type="evidence" value="ECO:0007669"/>
    <property type="project" value="InterPro"/>
</dbReference>
<dbReference type="Gene3D" id="3.90.550.10">
    <property type="entry name" value="Spore Coat Polysaccharide Biosynthesis Protein SpsA, Chain A"/>
    <property type="match status" value="1"/>
</dbReference>
<reference evidence="6 7" key="1">
    <citation type="journal article" date="2005" name="Nature">
        <title>The map-based sequence of the rice genome.</title>
        <authorList>
            <consortium name="International rice genome sequencing project (IRGSP)"/>
            <person name="Matsumoto T."/>
            <person name="Wu J."/>
            <person name="Kanamori H."/>
            <person name="Katayose Y."/>
            <person name="Fujisawa M."/>
            <person name="Namiki N."/>
            <person name="Mizuno H."/>
            <person name="Yamamoto K."/>
            <person name="Antonio B.A."/>
            <person name="Baba T."/>
            <person name="Sakata K."/>
            <person name="Nagamura Y."/>
            <person name="Aoki H."/>
            <person name="Arikawa K."/>
            <person name="Arita K."/>
            <person name="Bito T."/>
            <person name="Chiden Y."/>
            <person name="Fujitsuka N."/>
            <person name="Fukunaka R."/>
            <person name="Hamada M."/>
            <person name="Harada C."/>
            <person name="Hayashi A."/>
            <person name="Hijishita S."/>
            <person name="Honda M."/>
            <person name="Hosokawa S."/>
            <person name="Ichikawa Y."/>
            <person name="Idonuma A."/>
            <person name="Iijima M."/>
            <person name="Ikeda M."/>
            <person name="Ikeno M."/>
            <person name="Ito K."/>
            <person name="Ito S."/>
            <person name="Ito T."/>
            <person name="Ito Y."/>
            <person name="Ito Y."/>
            <person name="Iwabuchi A."/>
            <person name="Kamiya K."/>
            <person name="Karasawa W."/>
            <person name="Kurita K."/>
            <person name="Katagiri S."/>
            <person name="Kikuta A."/>
            <person name="Kobayashi H."/>
            <person name="Kobayashi N."/>
            <person name="Machita K."/>
            <person name="Maehara T."/>
            <person name="Masukawa M."/>
            <person name="Mizubayashi T."/>
            <person name="Mukai Y."/>
            <person name="Nagasaki H."/>
            <person name="Nagata Y."/>
            <person name="Naito S."/>
            <person name="Nakashima M."/>
            <person name="Nakama Y."/>
            <person name="Nakamichi Y."/>
            <person name="Nakamura M."/>
            <person name="Meguro A."/>
            <person name="Negishi M."/>
            <person name="Ohta I."/>
            <person name="Ohta T."/>
            <person name="Okamoto M."/>
            <person name="Ono N."/>
            <person name="Saji S."/>
            <person name="Sakaguchi M."/>
            <person name="Sakai K."/>
            <person name="Shibata M."/>
            <person name="Shimokawa T."/>
            <person name="Song J."/>
            <person name="Takazaki Y."/>
            <person name="Terasawa K."/>
            <person name="Tsugane M."/>
            <person name="Tsuji K."/>
            <person name="Ueda S."/>
            <person name="Waki K."/>
            <person name="Yamagata H."/>
            <person name="Yamamoto M."/>
            <person name="Yamamoto S."/>
            <person name="Yamane H."/>
            <person name="Yoshiki S."/>
            <person name="Yoshihara R."/>
            <person name="Yukawa K."/>
            <person name="Zhong H."/>
            <person name="Yano M."/>
            <person name="Yuan Q."/>
            <person name="Ouyang S."/>
            <person name="Liu J."/>
            <person name="Jones K.M."/>
            <person name="Gansberger K."/>
            <person name="Moffat K."/>
            <person name="Hill J."/>
            <person name="Bera J."/>
            <person name="Fadrosh D."/>
            <person name="Jin S."/>
            <person name="Johri S."/>
            <person name="Kim M."/>
            <person name="Overton L."/>
            <person name="Reardon M."/>
            <person name="Tsitrin T."/>
            <person name="Vuong H."/>
            <person name="Weaver B."/>
            <person name="Ciecko A."/>
            <person name="Tallon L."/>
            <person name="Jackson J."/>
            <person name="Pai G."/>
            <person name="Aken S.V."/>
            <person name="Utterback T."/>
            <person name="Reidmuller S."/>
            <person name="Feldblyum T."/>
            <person name="Hsiao J."/>
            <person name="Zismann V."/>
            <person name="Iobst S."/>
            <person name="de Vazeille A.R."/>
            <person name="Buell C.R."/>
            <person name="Ying K."/>
            <person name="Li Y."/>
            <person name="Lu T."/>
            <person name="Huang Y."/>
            <person name="Zhao Q."/>
            <person name="Feng Q."/>
            <person name="Zhang L."/>
            <person name="Zhu J."/>
            <person name="Weng Q."/>
            <person name="Mu J."/>
            <person name="Lu Y."/>
            <person name="Fan D."/>
            <person name="Liu Y."/>
            <person name="Guan J."/>
            <person name="Zhang Y."/>
            <person name="Yu S."/>
            <person name="Liu X."/>
            <person name="Zhang Y."/>
            <person name="Hong G."/>
            <person name="Han B."/>
            <person name="Choisne N."/>
            <person name="Demange N."/>
            <person name="Orjeda G."/>
            <person name="Samain S."/>
            <person name="Cattolico L."/>
            <person name="Pelletier E."/>
            <person name="Couloux A."/>
            <person name="Segurens B."/>
            <person name="Wincker P."/>
            <person name="D'Hont A."/>
            <person name="Scarpelli C."/>
            <person name="Weissenbach J."/>
            <person name="Salanoubat M."/>
            <person name="Quetier F."/>
            <person name="Yu Y."/>
            <person name="Kim H.R."/>
            <person name="Rambo T."/>
            <person name="Currie J."/>
            <person name="Collura K."/>
            <person name="Luo M."/>
            <person name="Yang T."/>
            <person name="Ammiraju J.S.S."/>
            <person name="Engler F."/>
            <person name="Soderlund C."/>
            <person name="Wing R.A."/>
            <person name="Palmer L.E."/>
            <person name="de la Bastide M."/>
            <person name="Spiegel L."/>
            <person name="Nascimento L."/>
            <person name="Zutavern T."/>
            <person name="O'Shaughnessy A."/>
            <person name="Dike S."/>
            <person name="Dedhia N."/>
            <person name="Preston R."/>
            <person name="Balija V."/>
            <person name="McCombie W.R."/>
            <person name="Chow T."/>
            <person name="Chen H."/>
            <person name="Chung M."/>
            <person name="Chen C."/>
            <person name="Shaw J."/>
            <person name="Wu H."/>
            <person name="Hsiao K."/>
            <person name="Chao Y."/>
            <person name="Chu M."/>
            <person name="Cheng C."/>
            <person name="Hour A."/>
            <person name="Lee P."/>
            <person name="Lin S."/>
            <person name="Lin Y."/>
            <person name="Liou J."/>
            <person name="Liu S."/>
            <person name="Hsing Y."/>
            <person name="Raghuvanshi S."/>
            <person name="Mohanty A."/>
            <person name="Bharti A.K."/>
            <person name="Gaur A."/>
            <person name="Gupta V."/>
            <person name="Kumar D."/>
            <person name="Ravi V."/>
            <person name="Vij S."/>
            <person name="Kapur A."/>
            <person name="Khurana P."/>
            <person name="Khurana P."/>
            <person name="Khurana J.P."/>
            <person name="Tyagi A.K."/>
            <person name="Gaikwad K."/>
            <person name="Singh A."/>
            <person name="Dalal V."/>
            <person name="Srivastava S."/>
            <person name="Dixit A."/>
            <person name="Pal A.K."/>
            <person name="Ghazi I.A."/>
            <person name="Yadav M."/>
            <person name="Pandit A."/>
            <person name="Bhargava A."/>
            <person name="Sureshbabu K."/>
            <person name="Batra K."/>
            <person name="Sharma T.R."/>
            <person name="Mohapatra T."/>
            <person name="Singh N.K."/>
            <person name="Messing J."/>
            <person name="Nelson A.B."/>
            <person name="Fuks G."/>
            <person name="Kavchok S."/>
            <person name="Keizer G."/>
            <person name="Linton E."/>
            <person name="Llaca V."/>
            <person name="Song R."/>
            <person name="Tanyolac B."/>
            <person name="Young S."/>
            <person name="Ho-Il K."/>
            <person name="Hahn J.H."/>
            <person name="Sangsakoo G."/>
            <person name="Vanavichit A."/>
            <person name="de Mattos Luiz.A.T."/>
            <person name="Zimmer P.D."/>
            <person name="Malone G."/>
            <person name="Dellagostin O."/>
            <person name="de Oliveira A.C."/>
            <person name="Bevan M."/>
            <person name="Bancroft I."/>
            <person name="Minx P."/>
            <person name="Cordum H."/>
            <person name="Wilson R."/>
            <person name="Cheng Z."/>
            <person name="Jin W."/>
            <person name="Jiang J."/>
            <person name="Leong S.A."/>
            <person name="Iwama H."/>
            <person name="Gojobori T."/>
            <person name="Itoh T."/>
            <person name="Niimura Y."/>
            <person name="Fujii Y."/>
            <person name="Habara T."/>
            <person name="Sakai H."/>
            <person name="Sato Y."/>
            <person name="Wilson G."/>
            <person name="Kumar K."/>
            <person name="McCouch S."/>
            <person name="Juretic N."/>
            <person name="Hoen D."/>
            <person name="Wright S."/>
            <person name="Bruskiewich R."/>
            <person name="Bureau T."/>
            <person name="Miyao A."/>
            <person name="Hirochika H."/>
            <person name="Nishikawa T."/>
            <person name="Kadowaki K."/>
            <person name="Sugiura M."/>
            <person name="Burr B."/>
            <person name="Sasaki T."/>
        </authorList>
    </citation>
    <scope>NUCLEOTIDE SEQUENCE [LARGE SCALE GENOMIC DNA]</scope>
    <source>
        <strain evidence="7">cv. Nipponbare</strain>
    </source>
</reference>
<organism evidence="6 7">
    <name type="scientific">Oryza sativa subsp. japonica</name>
    <name type="common">Rice</name>
    <dbReference type="NCBI Taxonomy" id="39947"/>
    <lineage>
        <taxon>Eukaryota</taxon>
        <taxon>Viridiplantae</taxon>
        <taxon>Streptophyta</taxon>
        <taxon>Embryophyta</taxon>
        <taxon>Tracheophyta</taxon>
        <taxon>Spermatophyta</taxon>
        <taxon>Magnoliopsida</taxon>
        <taxon>Liliopsida</taxon>
        <taxon>Poales</taxon>
        <taxon>Poaceae</taxon>
        <taxon>BOP clade</taxon>
        <taxon>Oryzoideae</taxon>
        <taxon>Oryzeae</taxon>
        <taxon>Oryzinae</taxon>
        <taxon>Oryza</taxon>
        <taxon>Oryza sativa</taxon>
    </lineage>
</organism>
<feature type="signal peptide" evidence="5">
    <location>
        <begin position="1"/>
        <end position="17"/>
    </location>
</feature>
<gene>
    <name evidence="6" type="ordered locus">Os08g0496200</name>
</gene>
<dbReference type="Proteomes" id="UP000000763">
    <property type="component" value="Chromosome 8"/>
</dbReference>
<keyword evidence="4" id="KW-0333">Golgi apparatus</keyword>
<dbReference type="InterPro" id="IPR002495">
    <property type="entry name" value="Glyco_trans_8"/>
</dbReference>
<evidence type="ECO:0000256" key="5">
    <source>
        <dbReference type="SAM" id="SignalP"/>
    </source>
</evidence>
<accession>C7J612</accession>
<dbReference type="GO" id="GO:0000139">
    <property type="term" value="C:Golgi membrane"/>
    <property type="evidence" value="ECO:0007669"/>
    <property type="project" value="UniProtKB-SubCell"/>
</dbReference>
<protein>
    <recommendedName>
        <fullName evidence="4">Hexosyltransferase</fullName>
        <ecNumber evidence="4">2.4.1.-</ecNumber>
    </recommendedName>
</protein>
<keyword evidence="4" id="KW-0961">Cell wall biogenesis/degradation</keyword>
<keyword evidence="5" id="KW-0732">Signal</keyword>
<dbReference type="EMBL" id="AP008214">
    <property type="protein sequence ID" value="BAH94368.1"/>
    <property type="molecule type" value="Genomic_DNA"/>
</dbReference>
<dbReference type="EC" id="2.4.1.-" evidence="4"/>
<dbReference type="InterPro" id="IPR029044">
    <property type="entry name" value="Nucleotide-diphossugar_trans"/>
</dbReference>
<reference evidence="7" key="2">
    <citation type="journal article" date="2008" name="Nucleic Acids Res.">
        <title>The rice annotation project database (RAP-DB): 2008 update.</title>
        <authorList>
            <consortium name="The rice annotation project (RAP)"/>
        </authorList>
    </citation>
    <scope>GENOME REANNOTATION</scope>
    <source>
        <strain evidence="7">cv. Nipponbare</strain>
    </source>
</reference>
<comment type="subcellular location">
    <subcellularLocation>
        <location evidence="4">Golgi apparatus membrane</location>
        <topology evidence="4">Single-pass type II membrane protein</topology>
    </subcellularLocation>
</comment>
<evidence type="ECO:0000313" key="6">
    <source>
        <dbReference type="EMBL" id="BAH94368.1"/>
    </source>
</evidence>
<dbReference type="Pfam" id="PF01501">
    <property type="entry name" value="Glyco_transf_8"/>
    <property type="match status" value="1"/>
</dbReference>
<dbReference type="GO" id="GO:0071555">
    <property type="term" value="P:cell wall organization"/>
    <property type="evidence" value="ECO:0007669"/>
    <property type="project" value="UniProtKB-KW"/>
</dbReference>
<dbReference type="SUPFAM" id="SSF53448">
    <property type="entry name" value="Nucleotide-diphospho-sugar transferases"/>
    <property type="match status" value="1"/>
</dbReference>
<dbReference type="GO" id="GO:0045489">
    <property type="term" value="P:pectin biosynthetic process"/>
    <property type="evidence" value="ECO:0007669"/>
    <property type="project" value="UniProtKB-UniPathway"/>
</dbReference>
<evidence type="ECO:0000256" key="1">
    <source>
        <dbReference type="ARBA" id="ARBA00004877"/>
    </source>
</evidence>
<dbReference type="PANTHER" id="PTHR32116">
    <property type="entry name" value="GALACTURONOSYLTRANSFERASE 4-RELATED"/>
    <property type="match status" value="1"/>
</dbReference>
<dbReference type="InterPro" id="IPR029993">
    <property type="entry name" value="GAUT"/>
</dbReference>
<name>C7J612_ORYSJ</name>
<dbReference type="PANTHER" id="PTHR32116:SF59">
    <property type="entry name" value="HEXOSYLTRANSFERASE"/>
    <property type="match status" value="1"/>
</dbReference>
<proteinExistence type="inferred from homology"/>